<sequence>MAEKTSLVLSTEIDSTLASLYMVNGARSLKVDKIRLSIDDILLSLCDLQFILDEMETDAKRHKIRQFGKAPIDWDDQVNGSLSLLADSRNSLHSHVLTINVGLTGNLEGGFRVARDELQRVNATVLKLCGQQLILAEKLECRWPVLKQDAETEEFLLEPEDISALGLTSSDEGLYRVKYTGLVLEQDEAWRLNTDHEFWEWGP</sequence>
<proteinExistence type="predicted"/>
<name>A0ABY6TU32_BIOOC</name>
<protein>
    <submittedName>
        <fullName evidence="1">Uncharacterized protein</fullName>
    </submittedName>
</protein>
<gene>
    <name evidence="1" type="ORF">CLO192961_LOCUS55290</name>
</gene>
<comment type="caution">
    <text evidence="1">The sequence shown here is derived from an EMBL/GenBank/DDBJ whole genome shotgun (WGS) entry which is preliminary data.</text>
</comment>
<evidence type="ECO:0000313" key="1">
    <source>
        <dbReference type="EMBL" id="VUC21438.1"/>
    </source>
</evidence>
<organism evidence="1 2">
    <name type="scientific">Bionectria ochroleuca</name>
    <name type="common">Gliocladium roseum</name>
    <dbReference type="NCBI Taxonomy" id="29856"/>
    <lineage>
        <taxon>Eukaryota</taxon>
        <taxon>Fungi</taxon>
        <taxon>Dikarya</taxon>
        <taxon>Ascomycota</taxon>
        <taxon>Pezizomycotina</taxon>
        <taxon>Sordariomycetes</taxon>
        <taxon>Hypocreomycetidae</taxon>
        <taxon>Hypocreales</taxon>
        <taxon>Bionectriaceae</taxon>
        <taxon>Clonostachys</taxon>
    </lineage>
</organism>
<accession>A0ABY6TU32</accession>
<reference evidence="1 2" key="1">
    <citation type="submission" date="2019-06" db="EMBL/GenBank/DDBJ databases">
        <authorList>
            <person name="Broberg M."/>
        </authorList>
    </citation>
    <scope>NUCLEOTIDE SEQUENCE [LARGE SCALE GENOMIC DNA]</scope>
</reference>
<dbReference type="Proteomes" id="UP000766486">
    <property type="component" value="Unassembled WGS sequence"/>
</dbReference>
<evidence type="ECO:0000313" key="2">
    <source>
        <dbReference type="Proteomes" id="UP000766486"/>
    </source>
</evidence>
<keyword evidence="2" id="KW-1185">Reference proteome</keyword>
<dbReference type="EMBL" id="CABFNS010000399">
    <property type="protein sequence ID" value="VUC21438.1"/>
    <property type="molecule type" value="Genomic_DNA"/>
</dbReference>